<evidence type="ECO:0000313" key="3">
    <source>
        <dbReference type="Proteomes" id="UP001499959"/>
    </source>
</evidence>
<proteinExistence type="predicted"/>
<evidence type="ECO:0000313" key="2">
    <source>
        <dbReference type="EMBL" id="GAA4794690.1"/>
    </source>
</evidence>
<dbReference type="Pfam" id="PF19806">
    <property type="entry name" value="DUF6289"/>
    <property type="match status" value="1"/>
</dbReference>
<name>A0ABP9BHS3_9GAMM</name>
<organism evidence="2 3">
    <name type="scientific">Lysobacter hankyongensis</name>
    <dbReference type="NCBI Taxonomy" id="1176535"/>
    <lineage>
        <taxon>Bacteria</taxon>
        <taxon>Pseudomonadati</taxon>
        <taxon>Pseudomonadota</taxon>
        <taxon>Gammaproteobacteria</taxon>
        <taxon>Lysobacterales</taxon>
        <taxon>Lysobacteraceae</taxon>
        <taxon>Lysobacter</taxon>
    </lineage>
</organism>
<dbReference type="RefSeq" id="WP_345303221.1">
    <property type="nucleotide sequence ID" value="NZ_BAABJE010000010.1"/>
</dbReference>
<sequence length="74" mass="7546">MKSRRAMAWSALAISLLLSGAVGANGGCLQGTWHYFDAGGRLVGEQTVGCGELDGSWGSATASKTFTQGCASSF</sequence>
<feature type="signal peptide" evidence="1">
    <location>
        <begin position="1"/>
        <end position="24"/>
    </location>
</feature>
<comment type="caution">
    <text evidence="2">The sequence shown here is derived from an EMBL/GenBank/DDBJ whole genome shotgun (WGS) entry which is preliminary data.</text>
</comment>
<evidence type="ECO:0008006" key="4">
    <source>
        <dbReference type="Google" id="ProtNLM"/>
    </source>
</evidence>
<reference evidence="3" key="1">
    <citation type="journal article" date="2019" name="Int. J. Syst. Evol. Microbiol.">
        <title>The Global Catalogue of Microorganisms (GCM) 10K type strain sequencing project: providing services to taxonomists for standard genome sequencing and annotation.</title>
        <authorList>
            <consortium name="The Broad Institute Genomics Platform"/>
            <consortium name="The Broad Institute Genome Sequencing Center for Infectious Disease"/>
            <person name="Wu L."/>
            <person name="Ma J."/>
        </authorList>
    </citation>
    <scope>NUCLEOTIDE SEQUENCE [LARGE SCALE GENOMIC DNA]</scope>
    <source>
        <strain evidence="3">JCM 18204</strain>
    </source>
</reference>
<dbReference type="Proteomes" id="UP001499959">
    <property type="component" value="Unassembled WGS sequence"/>
</dbReference>
<evidence type="ECO:0000256" key="1">
    <source>
        <dbReference type="SAM" id="SignalP"/>
    </source>
</evidence>
<keyword evidence="3" id="KW-1185">Reference proteome</keyword>
<accession>A0ABP9BHS3</accession>
<dbReference type="EMBL" id="BAABJE010000010">
    <property type="protein sequence ID" value="GAA4794690.1"/>
    <property type="molecule type" value="Genomic_DNA"/>
</dbReference>
<feature type="chain" id="PRO_5045117521" description="Secreted protein" evidence="1">
    <location>
        <begin position="25"/>
        <end position="74"/>
    </location>
</feature>
<gene>
    <name evidence="2" type="ORF">GCM10023307_20410</name>
</gene>
<keyword evidence="1" id="KW-0732">Signal</keyword>
<dbReference type="InterPro" id="IPR046256">
    <property type="entry name" value="DUF6289"/>
</dbReference>
<protein>
    <recommendedName>
        <fullName evidence="4">Secreted protein</fullName>
    </recommendedName>
</protein>